<accession>A0ABY8F7D1</accession>
<organism evidence="2 3">
    <name type="scientific">Roseibium porphyridii</name>
    <dbReference type="NCBI Taxonomy" id="2866279"/>
    <lineage>
        <taxon>Bacteria</taxon>
        <taxon>Pseudomonadati</taxon>
        <taxon>Pseudomonadota</taxon>
        <taxon>Alphaproteobacteria</taxon>
        <taxon>Hyphomicrobiales</taxon>
        <taxon>Stappiaceae</taxon>
        <taxon>Roseibium</taxon>
    </lineage>
</organism>
<sequence length="113" mass="12282">MAIDEDLNNRLRDALADKGGLSEKKMMGGTCFLLNGHMVCGADRTKDGESRFMFRVGKDNHGTAETLPGATPMMQGGRVMSGLFFVAEDDASDDILRDWLDLAVANAMTLKPK</sequence>
<keyword evidence="3" id="KW-1185">Reference proteome</keyword>
<dbReference type="Proteomes" id="UP001209803">
    <property type="component" value="Chromosome"/>
</dbReference>
<name>A0ABY8F7D1_9HYPH</name>
<reference evidence="2 3" key="1">
    <citation type="submission" date="2023-03" db="EMBL/GenBank/DDBJ databases">
        <title>Roseibium porphyridii sp. nov. and Roseibium rhodosorbium sp. nov. isolated from marine algae, Porphyridium cruentum and Rhodosorus marinus, respectively.</title>
        <authorList>
            <person name="Lee M.W."/>
            <person name="Choi B.J."/>
            <person name="Lee J.K."/>
            <person name="Choi D.G."/>
            <person name="Baek J.H."/>
            <person name="Bayburt H."/>
            <person name="Kim J.M."/>
            <person name="Han D.M."/>
            <person name="Kim K.H."/>
            <person name="Jeon C.O."/>
        </authorList>
    </citation>
    <scope>NUCLEOTIDE SEQUENCE [LARGE SCALE GENOMIC DNA]</scope>
    <source>
        <strain evidence="2 3">KMA01</strain>
    </source>
</reference>
<dbReference type="Pfam" id="PF04993">
    <property type="entry name" value="TfoX_N"/>
    <property type="match status" value="1"/>
</dbReference>
<dbReference type="InterPro" id="IPR007076">
    <property type="entry name" value="TfoX_N"/>
</dbReference>
<evidence type="ECO:0000259" key="1">
    <source>
        <dbReference type="Pfam" id="PF04993"/>
    </source>
</evidence>
<feature type="domain" description="TfoX N-terminal" evidence="1">
    <location>
        <begin position="14"/>
        <end position="107"/>
    </location>
</feature>
<proteinExistence type="predicted"/>
<evidence type="ECO:0000313" key="2">
    <source>
        <dbReference type="EMBL" id="WFE91403.1"/>
    </source>
</evidence>
<dbReference type="Gene3D" id="3.30.1460.30">
    <property type="entry name" value="YgaC/TfoX-N like chaperone"/>
    <property type="match status" value="1"/>
</dbReference>
<dbReference type="EMBL" id="CP120863">
    <property type="protein sequence ID" value="WFE91403.1"/>
    <property type="molecule type" value="Genomic_DNA"/>
</dbReference>
<dbReference type="RefSeq" id="WP_152500547.1">
    <property type="nucleotide sequence ID" value="NZ_CP120863.1"/>
</dbReference>
<evidence type="ECO:0000313" key="3">
    <source>
        <dbReference type="Proteomes" id="UP001209803"/>
    </source>
</evidence>
<dbReference type="SUPFAM" id="SSF159894">
    <property type="entry name" value="YgaC/TfoX-N like"/>
    <property type="match status" value="1"/>
</dbReference>
<gene>
    <name evidence="2" type="ORF">K1718_08605</name>
</gene>
<protein>
    <submittedName>
        <fullName evidence="2">TfoX/Sxy family protein</fullName>
    </submittedName>
</protein>